<evidence type="ECO:0008006" key="5">
    <source>
        <dbReference type="Google" id="ProtNLM"/>
    </source>
</evidence>
<proteinExistence type="predicted"/>
<accession>A0ABW0WRF8</accession>
<evidence type="ECO:0000256" key="2">
    <source>
        <dbReference type="SAM" id="SignalP"/>
    </source>
</evidence>
<reference evidence="4" key="1">
    <citation type="journal article" date="2019" name="Int. J. Syst. Evol. Microbiol.">
        <title>The Global Catalogue of Microorganisms (GCM) 10K type strain sequencing project: providing services to taxonomists for standard genome sequencing and annotation.</title>
        <authorList>
            <consortium name="The Broad Institute Genomics Platform"/>
            <consortium name="The Broad Institute Genome Sequencing Center for Infectious Disease"/>
            <person name="Wu L."/>
            <person name="Ma J."/>
        </authorList>
    </citation>
    <scope>NUCLEOTIDE SEQUENCE [LARGE SCALE GENOMIC DNA]</scope>
    <source>
        <strain evidence="4">KCTC 5701</strain>
    </source>
</reference>
<feature type="compositionally biased region" description="Basic residues" evidence="1">
    <location>
        <begin position="55"/>
        <end position="78"/>
    </location>
</feature>
<evidence type="ECO:0000256" key="1">
    <source>
        <dbReference type="SAM" id="MobiDB-lite"/>
    </source>
</evidence>
<evidence type="ECO:0000313" key="3">
    <source>
        <dbReference type="EMBL" id="MFC5660078.1"/>
    </source>
</evidence>
<protein>
    <recommendedName>
        <fullName evidence="5">Secreted protein</fullName>
    </recommendedName>
</protein>
<dbReference type="Proteomes" id="UP001596065">
    <property type="component" value="Unassembled WGS sequence"/>
</dbReference>
<feature type="signal peptide" evidence="2">
    <location>
        <begin position="1"/>
        <end position="35"/>
    </location>
</feature>
<name>A0ABW0WRF8_STRNO</name>
<gene>
    <name evidence="3" type="ORF">ACFP3J_31995</name>
</gene>
<dbReference type="EMBL" id="JBHSOE010000084">
    <property type="protein sequence ID" value="MFC5660078.1"/>
    <property type="molecule type" value="Genomic_DNA"/>
</dbReference>
<keyword evidence="4" id="KW-1185">Reference proteome</keyword>
<feature type="region of interest" description="Disordered" evidence="1">
    <location>
        <begin position="37"/>
        <end position="99"/>
    </location>
</feature>
<keyword evidence="2" id="KW-0732">Signal</keyword>
<feature type="chain" id="PRO_5047343285" description="Secreted protein" evidence="2">
    <location>
        <begin position="36"/>
        <end position="99"/>
    </location>
</feature>
<organism evidence="3 4">
    <name type="scientific">Streptomyces nogalater</name>
    <dbReference type="NCBI Taxonomy" id="38314"/>
    <lineage>
        <taxon>Bacteria</taxon>
        <taxon>Bacillati</taxon>
        <taxon>Actinomycetota</taxon>
        <taxon>Actinomycetes</taxon>
        <taxon>Kitasatosporales</taxon>
        <taxon>Streptomycetaceae</taxon>
        <taxon>Streptomyces</taxon>
    </lineage>
</organism>
<comment type="caution">
    <text evidence="3">The sequence shown here is derived from an EMBL/GenBank/DDBJ whole genome shotgun (WGS) entry which is preliminary data.</text>
</comment>
<evidence type="ECO:0000313" key="4">
    <source>
        <dbReference type="Proteomes" id="UP001596065"/>
    </source>
</evidence>
<sequence length="99" mass="10565">MHGPEATRRAPTARLLALLTLAWALVGWPAGTASADACAYASTGPDGTVAVAHAGGHHRPHPPGHHHWPHPPGHHHWPRPPGPHWPHPPWPKPPPPLPC</sequence>
<feature type="compositionally biased region" description="Pro residues" evidence="1">
    <location>
        <begin position="79"/>
        <end position="99"/>
    </location>
</feature>
<feature type="non-terminal residue" evidence="3">
    <location>
        <position position="99"/>
    </location>
</feature>